<feature type="transmembrane region" description="Helical" evidence="2">
    <location>
        <begin position="21"/>
        <end position="40"/>
    </location>
</feature>
<dbReference type="Proteomes" id="UP000572817">
    <property type="component" value="Unassembled WGS sequence"/>
</dbReference>
<feature type="transmembrane region" description="Helical" evidence="2">
    <location>
        <begin position="103"/>
        <end position="127"/>
    </location>
</feature>
<name>A0A8H4N7F9_9PEZI</name>
<dbReference type="AlphaFoldDB" id="A0A8H4N7F9"/>
<keyword evidence="2" id="KW-1133">Transmembrane helix</keyword>
<evidence type="ECO:0000313" key="3">
    <source>
        <dbReference type="EMBL" id="KAF4308666.1"/>
    </source>
</evidence>
<evidence type="ECO:0000256" key="2">
    <source>
        <dbReference type="SAM" id="Phobius"/>
    </source>
</evidence>
<feature type="transmembrane region" description="Helical" evidence="2">
    <location>
        <begin position="147"/>
        <end position="177"/>
    </location>
</feature>
<protein>
    <submittedName>
        <fullName evidence="3">Uncharacterized protein</fullName>
    </submittedName>
</protein>
<keyword evidence="1" id="KW-0175">Coiled coil</keyword>
<evidence type="ECO:0000313" key="4">
    <source>
        <dbReference type="Proteomes" id="UP000572817"/>
    </source>
</evidence>
<comment type="caution">
    <text evidence="3">The sequence shown here is derived from an EMBL/GenBank/DDBJ whole genome shotgun (WGS) entry which is preliminary data.</text>
</comment>
<accession>A0A8H4N7F9</accession>
<organism evidence="3 4">
    <name type="scientific">Botryosphaeria dothidea</name>
    <dbReference type="NCBI Taxonomy" id="55169"/>
    <lineage>
        <taxon>Eukaryota</taxon>
        <taxon>Fungi</taxon>
        <taxon>Dikarya</taxon>
        <taxon>Ascomycota</taxon>
        <taxon>Pezizomycotina</taxon>
        <taxon>Dothideomycetes</taxon>
        <taxon>Dothideomycetes incertae sedis</taxon>
        <taxon>Botryosphaeriales</taxon>
        <taxon>Botryosphaeriaceae</taxon>
        <taxon>Botryosphaeria</taxon>
    </lineage>
</organism>
<keyword evidence="2" id="KW-0472">Membrane</keyword>
<keyword evidence="2" id="KW-0812">Transmembrane</keyword>
<dbReference type="EMBL" id="WWBZ02000022">
    <property type="protein sequence ID" value="KAF4308666.1"/>
    <property type="molecule type" value="Genomic_DNA"/>
</dbReference>
<reference evidence="3" key="1">
    <citation type="submission" date="2020-04" db="EMBL/GenBank/DDBJ databases">
        <title>Genome Assembly and Annotation of Botryosphaeria dothidea sdau 11-99, a Latent Pathogen of Apple Fruit Ring Rot in China.</title>
        <authorList>
            <person name="Yu C."/>
            <person name="Diao Y."/>
            <person name="Lu Q."/>
            <person name="Zhao J."/>
            <person name="Cui S."/>
            <person name="Peng C."/>
            <person name="He B."/>
            <person name="Liu H."/>
        </authorList>
    </citation>
    <scope>NUCLEOTIDE SEQUENCE [LARGE SCALE GENOMIC DNA]</scope>
    <source>
        <strain evidence="3">Sdau11-99</strain>
    </source>
</reference>
<keyword evidence="4" id="KW-1185">Reference proteome</keyword>
<evidence type="ECO:0000256" key="1">
    <source>
        <dbReference type="SAM" id="Coils"/>
    </source>
</evidence>
<feature type="coiled-coil region" evidence="1">
    <location>
        <begin position="281"/>
        <end position="315"/>
    </location>
</feature>
<sequence length="323" mass="36620">MAATAQIIDDASAISAAKLQAFLSLGSLLTFIVLVITNLIDYRPFYTIPNPISVHDIHPLYISMFFLGWLFVYGAYGANDIMMRYPAYFPDKLEVAAAGVRFITPYLTTLSIFWKLPIGWLSTYIAALERFLEMQVPWLLDKESLSYAFGGICLLIVFKVVVWLLIFYCTAPLVIFWHDLFITAIERGPGNAVELIKPTIRRQWTDSRLAANNQWRCTKLATTARLQSLKTSVKQFLRLCKPLVTFTRPTAMAEPALEEGHARLQSRNLDHKAQENVHTALREAQDDIDGAAQEVEMLREDNDRLRRDINRAEASEARACGRG</sequence>
<proteinExistence type="predicted"/>
<feature type="transmembrane region" description="Helical" evidence="2">
    <location>
        <begin position="60"/>
        <end position="82"/>
    </location>
</feature>
<gene>
    <name evidence="3" type="ORF">GTA08_BOTSDO03909</name>
</gene>